<dbReference type="SMART" id="SM00326">
    <property type="entry name" value="SH3"/>
    <property type="match status" value="1"/>
</dbReference>
<dbReference type="CDD" id="cd11820">
    <property type="entry name" value="SH3_STAM"/>
    <property type="match status" value="1"/>
</dbReference>
<dbReference type="PROSITE" id="PS50002">
    <property type="entry name" value="SH3"/>
    <property type="match status" value="1"/>
</dbReference>
<dbReference type="SUPFAM" id="SSF50044">
    <property type="entry name" value="SH3-domain"/>
    <property type="match status" value="1"/>
</dbReference>
<dbReference type="GO" id="GO:0043328">
    <property type="term" value="P:protein transport to vacuole involved in ubiquitin-dependent protein catabolic process via the multivesicular body sorting pathway"/>
    <property type="evidence" value="ECO:0007669"/>
    <property type="project" value="TreeGrafter"/>
</dbReference>
<dbReference type="Gene3D" id="2.30.30.40">
    <property type="entry name" value="SH3 Domains"/>
    <property type="match status" value="1"/>
</dbReference>
<keyword evidence="11" id="KW-1185">Reference proteome</keyword>
<organism evidence="10 11">
    <name type="scientific">Stegodyphus mimosarum</name>
    <name type="common">African social velvet spider</name>
    <dbReference type="NCBI Taxonomy" id="407821"/>
    <lineage>
        <taxon>Eukaryota</taxon>
        <taxon>Metazoa</taxon>
        <taxon>Ecdysozoa</taxon>
        <taxon>Arthropoda</taxon>
        <taxon>Chelicerata</taxon>
        <taxon>Arachnida</taxon>
        <taxon>Araneae</taxon>
        <taxon>Araneomorphae</taxon>
        <taxon>Entelegynae</taxon>
        <taxon>Eresoidea</taxon>
        <taxon>Eresidae</taxon>
        <taxon>Stegodyphus</taxon>
    </lineage>
</organism>
<evidence type="ECO:0000256" key="1">
    <source>
        <dbReference type="ARBA" id="ARBA00004177"/>
    </source>
</evidence>
<dbReference type="Pfam" id="PF00790">
    <property type="entry name" value="VHS"/>
    <property type="match status" value="1"/>
</dbReference>
<evidence type="ECO:0000256" key="4">
    <source>
        <dbReference type="ARBA" id="ARBA00022448"/>
    </source>
</evidence>
<evidence type="ECO:0000256" key="3">
    <source>
        <dbReference type="ARBA" id="ARBA00022443"/>
    </source>
</evidence>
<dbReference type="Proteomes" id="UP000054359">
    <property type="component" value="Unassembled WGS sequence"/>
</dbReference>
<dbReference type="PROSITE" id="PS50330">
    <property type="entry name" value="UIM"/>
    <property type="match status" value="1"/>
</dbReference>
<dbReference type="InterPro" id="IPR036028">
    <property type="entry name" value="SH3-like_dom_sf"/>
</dbReference>
<protein>
    <submittedName>
        <fullName evidence="10">Signal transducing adapter molecule 1</fullName>
    </submittedName>
</protein>
<keyword evidence="4" id="KW-0813">Transport</keyword>
<feature type="domain" description="SH3" evidence="8">
    <location>
        <begin position="212"/>
        <end position="271"/>
    </location>
</feature>
<evidence type="ECO:0000259" key="9">
    <source>
        <dbReference type="PROSITE" id="PS50179"/>
    </source>
</evidence>
<proteinExistence type="inferred from homology"/>
<dbReference type="InterPro" id="IPR050670">
    <property type="entry name" value="STAM"/>
</dbReference>
<dbReference type="OMA" id="GLMEECY"/>
<gene>
    <name evidence="10" type="ORF">X975_15741</name>
</gene>
<dbReference type="GO" id="GO:0043130">
    <property type="term" value="F:ubiquitin binding"/>
    <property type="evidence" value="ECO:0007669"/>
    <property type="project" value="InterPro"/>
</dbReference>
<keyword evidence="3 7" id="KW-0728">SH3 domain</keyword>
<evidence type="ECO:0000313" key="11">
    <source>
        <dbReference type="Proteomes" id="UP000054359"/>
    </source>
</evidence>
<accession>A0A087TMT5</accession>
<dbReference type="CDD" id="cd21388">
    <property type="entry name" value="GAT_STAM"/>
    <property type="match status" value="1"/>
</dbReference>
<dbReference type="Gene3D" id="1.25.40.90">
    <property type="match status" value="1"/>
</dbReference>
<evidence type="ECO:0000259" key="8">
    <source>
        <dbReference type="PROSITE" id="PS50002"/>
    </source>
</evidence>
<dbReference type="PANTHER" id="PTHR45929:SF3">
    <property type="entry name" value="JAK PATHWAY SIGNAL TRANSDUCTION ADAPTOR MOLECULE"/>
    <property type="match status" value="1"/>
</dbReference>
<dbReference type="PANTHER" id="PTHR45929">
    <property type="entry name" value="JAK PATHWAY SIGNAL TRANSDUCTION ADAPTOR MOLECULE"/>
    <property type="match status" value="1"/>
</dbReference>
<dbReference type="SUPFAM" id="SSF48464">
    <property type="entry name" value="ENTH/VHS domain"/>
    <property type="match status" value="1"/>
</dbReference>
<dbReference type="FunFam" id="1.25.40.90:FF:000009">
    <property type="entry name" value="Putative signal transducing adapter molecule 1"/>
    <property type="match status" value="1"/>
</dbReference>
<dbReference type="STRING" id="407821.A0A087TMT5"/>
<dbReference type="OrthoDB" id="10068368at2759"/>
<dbReference type="InterPro" id="IPR008942">
    <property type="entry name" value="ENTH_VHS"/>
</dbReference>
<dbReference type="Gene3D" id="1.20.5.1940">
    <property type="match status" value="1"/>
</dbReference>
<dbReference type="Pfam" id="PF00018">
    <property type="entry name" value="SH3_1"/>
    <property type="match status" value="1"/>
</dbReference>
<dbReference type="CDD" id="cd03568">
    <property type="entry name" value="VHS_STAM"/>
    <property type="match status" value="1"/>
</dbReference>
<name>A0A087TMT5_STEMI</name>
<dbReference type="SMART" id="SM00726">
    <property type="entry name" value="UIM"/>
    <property type="match status" value="1"/>
</dbReference>
<evidence type="ECO:0000256" key="6">
    <source>
        <dbReference type="ARBA" id="ARBA00022927"/>
    </source>
</evidence>
<dbReference type="InterPro" id="IPR003903">
    <property type="entry name" value="UIM_dom"/>
</dbReference>
<dbReference type="SMART" id="SM00288">
    <property type="entry name" value="VHS"/>
    <property type="match status" value="1"/>
</dbReference>
<dbReference type="AlphaFoldDB" id="A0A087TMT5"/>
<dbReference type="GO" id="GO:0033565">
    <property type="term" value="C:ESCRT-0 complex"/>
    <property type="evidence" value="ECO:0007669"/>
    <property type="project" value="TreeGrafter"/>
</dbReference>
<comment type="subcellular location">
    <subcellularLocation>
        <location evidence="1">Endosome</location>
    </subcellularLocation>
</comment>
<feature type="non-terminal residue" evidence="10">
    <location>
        <position position="523"/>
    </location>
</feature>
<evidence type="ECO:0000256" key="2">
    <source>
        <dbReference type="ARBA" id="ARBA00009666"/>
    </source>
</evidence>
<reference evidence="10 11" key="1">
    <citation type="submission" date="2013-11" db="EMBL/GenBank/DDBJ databases">
        <title>Genome sequencing of Stegodyphus mimosarum.</title>
        <authorList>
            <person name="Bechsgaard J."/>
        </authorList>
    </citation>
    <scope>NUCLEOTIDE SEQUENCE [LARGE SCALE GENOMIC DNA]</scope>
</reference>
<keyword evidence="6" id="KW-0653">Protein transport</keyword>
<dbReference type="PROSITE" id="PS50179">
    <property type="entry name" value="VHS"/>
    <property type="match status" value="1"/>
</dbReference>
<comment type="similarity">
    <text evidence="2">Belongs to the STAM family.</text>
</comment>
<keyword evidence="5" id="KW-0967">Endosome</keyword>
<sequence length="523" mass="58167">MPFFSSSPFDQVVEKATSENNTSEDWATILEICDKVGITPNGPKDCLRSIVKRLNSNVPLHAMHALTLLDACVKNCGRSFHLEVCSRDFEAEIKKLLNKGHPRVVEKLKGLLKKWSEEDFKNDSQLSLIPSLYNSLKSERSDFASSDTVQSSKPAMQRLKDTSIVSSKEEEDLAKAIELSLKETGSSPKQTSSLYPIASVASSSASQKMTQKEPRKVRAMYDFEAAEDNELTFKAGEIVLVLDDSDPNWWKGSNHRGEGLFPANFVSADLTTEPETVKALEKKTVQFNEEVRVKTVEEDQEVEIDEEKIDQMLHLLHEADPTGERPDSEELLALEEHCLAMGPLIDQELEQIDRRHASLTAANQLLVEALHSYQTLMKDYSSIPYSSYPVQDVMHRYVPSQVPQQMYSGSHSLPNAYIAVENFQPLQVPHTDHYSVVPPPSGALPTTHQSRMVHSGAMPHIPYGASNQNSFASIPQSSAVITSGNYAPPHPSREQNGIYYGDMAVNSMPPSSTPLSLQQQPML</sequence>
<evidence type="ECO:0000313" key="10">
    <source>
        <dbReference type="EMBL" id="KFM66424.1"/>
    </source>
</evidence>
<dbReference type="Pfam" id="PF02809">
    <property type="entry name" value="UIM"/>
    <property type="match status" value="1"/>
</dbReference>
<dbReference type="InterPro" id="IPR001452">
    <property type="entry name" value="SH3_domain"/>
</dbReference>
<dbReference type="GO" id="GO:0035091">
    <property type="term" value="F:phosphatidylinositol binding"/>
    <property type="evidence" value="ECO:0007669"/>
    <property type="project" value="InterPro"/>
</dbReference>
<evidence type="ECO:0000256" key="7">
    <source>
        <dbReference type="PROSITE-ProRule" id="PRU00192"/>
    </source>
</evidence>
<dbReference type="InterPro" id="IPR002014">
    <property type="entry name" value="VHS_dom"/>
</dbReference>
<dbReference type="EMBL" id="KK115946">
    <property type="protein sequence ID" value="KFM66424.1"/>
    <property type="molecule type" value="Genomic_DNA"/>
</dbReference>
<feature type="domain" description="VHS" evidence="9">
    <location>
        <begin position="16"/>
        <end position="144"/>
    </location>
</feature>
<dbReference type="PRINTS" id="PR00452">
    <property type="entry name" value="SH3DOMAIN"/>
</dbReference>
<evidence type="ECO:0000256" key="5">
    <source>
        <dbReference type="ARBA" id="ARBA00022753"/>
    </source>
</evidence>